<accession>A0A974NIE9</accession>
<dbReference type="Proteomes" id="UP000595278">
    <property type="component" value="Chromosome"/>
</dbReference>
<proteinExistence type="predicted"/>
<name>A0A974NIE9_9GAMM</name>
<protein>
    <submittedName>
        <fullName evidence="2">DUF1090 domain-containing protein</fullName>
    </submittedName>
</protein>
<dbReference type="KEGG" id="eaz:JHT90_09225"/>
<organism evidence="2 3">
    <name type="scientific">Entomomonas asaccharolytica</name>
    <dbReference type="NCBI Taxonomy" id="2785331"/>
    <lineage>
        <taxon>Bacteria</taxon>
        <taxon>Pseudomonadati</taxon>
        <taxon>Pseudomonadota</taxon>
        <taxon>Gammaproteobacteria</taxon>
        <taxon>Pseudomonadales</taxon>
        <taxon>Pseudomonadaceae</taxon>
        <taxon>Entomomonas</taxon>
    </lineage>
</organism>
<keyword evidence="3" id="KW-1185">Reference proteome</keyword>
<gene>
    <name evidence="2" type="ORF">JHT90_09225</name>
</gene>
<evidence type="ECO:0000313" key="2">
    <source>
        <dbReference type="EMBL" id="QQP87175.1"/>
    </source>
</evidence>
<sequence length="115" mass="12702">MPSLVYADTTTGCSLKAEKIQEQISYAKAHGNSHRVAGLETALSEVKAHCTEASLRKDLEQDIAEKQQKVVERQTELTEAQAKGDAKKIAKKQSKLAEAKQELAKAEQELKGYFK</sequence>
<dbReference type="Pfam" id="PF06476">
    <property type="entry name" value="DUF1090"/>
    <property type="match status" value="1"/>
</dbReference>
<reference evidence="2 3" key="1">
    <citation type="submission" date="2021-01" db="EMBL/GenBank/DDBJ databases">
        <title>Entomomonas sp. F2A isolated from a house cricket (Acheta domesticus).</title>
        <authorList>
            <person name="Spergser J."/>
            <person name="Busse H.-J."/>
        </authorList>
    </citation>
    <scope>NUCLEOTIDE SEQUENCE [LARGE SCALE GENOMIC DNA]</scope>
    <source>
        <strain evidence="2 3">F2A</strain>
    </source>
</reference>
<evidence type="ECO:0000256" key="1">
    <source>
        <dbReference type="SAM" id="Coils"/>
    </source>
</evidence>
<feature type="coiled-coil region" evidence="1">
    <location>
        <begin position="56"/>
        <end position="109"/>
    </location>
</feature>
<keyword evidence="1" id="KW-0175">Coiled coil</keyword>
<evidence type="ECO:0000313" key="3">
    <source>
        <dbReference type="Proteomes" id="UP000595278"/>
    </source>
</evidence>
<dbReference type="InterPro" id="IPR009468">
    <property type="entry name" value="DUF1090"/>
</dbReference>
<dbReference type="AlphaFoldDB" id="A0A974NIE9"/>
<dbReference type="EMBL" id="CP067393">
    <property type="protein sequence ID" value="QQP87175.1"/>
    <property type="molecule type" value="Genomic_DNA"/>
</dbReference>